<dbReference type="RefSeq" id="WP_213514170.1">
    <property type="nucleotide sequence ID" value="NZ_BOSE01000002.1"/>
</dbReference>
<protein>
    <submittedName>
        <fullName evidence="3">Microcystin dependent MdpB family protein</fullName>
    </submittedName>
</protein>
<evidence type="ECO:0000313" key="4">
    <source>
        <dbReference type="Proteomes" id="UP000683139"/>
    </source>
</evidence>
<proteinExistence type="predicted"/>
<dbReference type="Pfam" id="PF07484">
    <property type="entry name" value="Collar"/>
    <property type="match status" value="1"/>
</dbReference>
<feature type="compositionally biased region" description="Polar residues" evidence="1">
    <location>
        <begin position="116"/>
        <end position="136"/>
    </location>
</feature>
<feature type="domain" description="Phage tail collar" evidence="2">
    <location>
        <begin position="7"/>
        <end position="61"/>
    </location>
</feature>
<name>A0A919YME6_9BACL</name>
<evidence type="ECO:0000256" key="1">
    <source>
        <dbReference type="SAM" id="MobiDB-lite"/>
    </source>
</evidence>
<evidence type="ECO:0000259" key="2">
    <source>
        <dbReference type="Pfam" id="PF07484"/>
    </source>
</evidence>
<dbReference type="InterPro" id="IPR011083">
    <property type="entry name" value="Phage_tail_collar_dom"/>
</dbReference>
<dbReference type="Proteomes" id="UP000683139">
    <property type="component" value="Unassembled WGS sequence"/>
</dbReference>
<dbReference type="InterPro" id="IPR037053">
    <property type="entry name" value="Phage_tail_collar_dom_sf"/>
</dbReference>
<feature type="region of interest" description="Disordered" evidence="1">
    <location>
        <begin position="111"/>
        <end position="136"/>
    </location>
</feature>
<comment type="caution">
    <text evidence="3">The sequence shown here is derived from an EMBL/GenBank/DDBJ whole genome shotgun (WGS) entry which is preliminary data.</text>
</comment>
<evidence type="ECO:0000313" key="3">
    <source>
        <dbReference type="EMBL" id="GIP15910.1"/>
    </source>
</evidence>
<accession>A0A919YME6</accession>
<reference evidence="3" key="1">
    <citation type="submission" date="2021-03" db="EMBL/GenBank/DDBJ databases">
        <title>Antimicrobial resistance genes in bacteria isolated from Japanese honey, and their potential for conferring macrolide and lincosamide resistance in the American foulbrood pathogen Paenibacillus larvae.</title>
        <authorList>
            <person name="Okamoto M."/>
            <person name="Kumagai M."/>
            <person name="Kanamori H."/>
            <person name="Takamatsu D."/>
        </authorList>
    </citation>
    <scope>NUCLEOTIDE SEQUENCE</scope>
    <source>
        <strain evidence="3">J40TS1</strain>
    </source>
</reference>
<dbReference type="AlphaFoldDB" id="A0A919YME6"/>
<keyword evidence="4" id="KW-1185">Reference proteome</keyword>
<dbReference type="SUPFAM" id="SSF88874">
    <property type="entry name" value="Receptor-binding domain of short tail fibre protein gp12"/>
    <property type="match status" value="1"/>
</dbReference>
<organism evidence="3 4">
    <name type="scientific">Paenibacillus montaniterrae</name>
    <dbReference type="NCBI Taxonomy" id="429341"/>
    <lineage>
        <taxon>Bacteria</taxon>
        <taxon>Bacillati</taxon>
        <taxon>Bacillota</taxon>
        <taxon>Bacilli</taxon>
        <taxon>Bacillales</taxon>
        <taxon>Paenibacillaceae</taxon>
        <taxon>Paenibacillus</taxon>
    </lineage>
</organism>
<gene>
    <name evidence="3" type="ORF">J40TS1_15520</name>
</gene>
<sequence length="175" mass="18102">MADSYVGEIRIFAGSFEPVNWFFCDGRLLSIPAYSVLYSILGTTYGGDGKTNFALPDLRGCAPMHAGAGSGLTPRPLGVKVGSANVTLSLNEMPAHTHLAQAALGSGSSAPSNGAVWTSTTGRPAPQPYNQGTSLTPMSPLALTSNGAGAPHNNMQPYVGLNFIICTNGEYPPKS</sequence>
<dbReference type="EMBL" id="BOSE01000002">
    <property type="protein sequence ID" value="GIP15910.1"/>
    <property type="molecule type" value="Genomic_DNA"/>
</dbReference>
<dbReference type="Gene3D" id="3.90.1340.10">
    <property type="entry name" value="Phage tail collar domain"/>
    <property type="match status" value="1"/>
</dbReference>